<dbReference type="Pfam" id="PF06940">
    <property type="entry name" value="DUF1287"/>
    <property type="match status" value="1"/>
</dbReference>
<evidence type="ECO:0000313" key="3">
    <source>
        <dbReference type="Proteomes" id="UP001239782"/>
    </source>
</evidence>
<evidence type="ECO:0000256" key="1">
    <source>
        <dbReference type="SAM" id="SignalP"/>
    </source>
</evidence>
<keyword evidence="3" id="KW-1185">Reference proteome</keyword>
<feature type="chain" id="PRO_5041427362" evidence="1">
    <location>
        <begin position="19"/>
        <end position="189"/>
    </location>
</feature>
<organism evidence="2 3">
    <name type="scientific">Pleionea litopenaei</name>
    <dbReference type="NCBI Taxonomy" id="3070815"/>
    <lineage>
        <taxon>Bacteria</taxon>
        <taxon>Pseudomonadati</taxon>
        <taxon>Pseudomonadota</taxon>
        <taxon>Gammaproteobacteria</taxon>
        <taxon>Oceanospirillales</taxon>
        <taxon>Pleioneaceae</taxon>
        <taxon>Pleionea</taxon>
    </lineage>
</organism>
<dbReference type="InterPro" id="IPR009706">
    <property type="entry name" value="DUF1287"/>
</dbReference>
<dbReference type="PIRSF" id="PIRSF011444">
    <property type="entry name" value="DUF1287"/>
    <property type="match status" value="1"/>
</dbReference>
<gene>
    <name evidence="2" type="ORF">Q9312_12155</name>
</gene>
<evidence type="ECO:0000313" key="2">
    <source>
        <dbReference type="EMBL" id="WMS85970.1"/>
    </source>
</evidence>
<sequence length="189" mass="21551">MRRFPMILAVLLVNSAHAELDVQQLVEAAKERTKKIVIYDGGYRKLDYPMGDVPENIGVCTDVIIRSLRKVGLDLQQAVHEDMRENFALYPANWGLTRPDSNIDHRRVPNLEVYFSRFAETLPATRDAEYKAGDIVSWRLKNGLPHIGILVDRDSNDGRRPLVVHNIGAGVVMEDVLFEYQLVGHFRLK</sequence>
<protein>
    <submittedName>
        <fullName evidence="2">DUF1287 domain-containing protein</fullName>
    </submittedName>
</protein>
<accession>A0AA51RR19</accession>
<proteinExistence type="predicted"/>
<dbReference type="RefSeq" id="WP_309201122.1">
    <property type="nucleotide sequence ID" value="NZ_CP133548.1"/>
</dbReference>
<feature type="signal peptide" evidence="1">
    <location>
        <begin position="1"/>
        <end position="18"/>
    </location>
</feature>
<dbReference type="AlphaFoldDB" id="A0AA51RR19"/>
<dbReference type="EMBL" id="CP133548">
    <property type="protein sequence ID" value="WMS85970.1"/>
    <property type="molecule type" value="Genomic_DNA"/>
</dbReference>
<keyword evidence="1" id="KW-0732">Signal</keyword>
<dbReference type="KEGG" id="plei:Q9312_12155"/>
<dbReference type="Proteomes" id="UP001239782">
    <property type="component" value="Chromosome"/>
</dbReference>
<name>A0AA51RR19_9GAMM</name>
<reference evidence="2 3" key="1">
    <citation type="submission" date="2023-08" db="EMBL/GenBank/DDBJ databases">
        <title>Pleionea litopenaei sp. nov., isolated from stomach of juvenile Litopenaeus vannamei.</title>
        <authorList>
            <person name="Rho A.M."/>
            <person name="Hwang C.Y."/>
        </authorList>
    </citation>
    <scope>NUCLEOTIDE SEQUENCE [LARGE SCALE GENOMIC DNA]</scope>
    <source>
        <strain evidence="2 3">HL-JVS1</strain>
    </source>
</reference>